<keyword evidence="10" id="KW-0809">Transit peptide</keyword>
<keyword evidence="21" id="KW-1185">Reference proteome</keyword>
<evidence type="ECO:0000256" key="7">
    <source>
        <dbReference type="ARBA" id="ARBA00022640"/>
    </source>
</evidence>
<feature type="compositionally biased region" description="Low complexity" evidence="18">
    <location>
        <begin position="281"/>
        <end position="294"/>
    </location>
</feature>
<feature type="compositionally biased region" description="Low complexity" evidence="18">
    <location>
        <begin position="405"/>
        <end position="415"/>
    </location>
</feature>
<evidence type="ECO:0000313" key="21">
    <source>
        <dbReference type="Proteomes" id="UP000239899"/>
    </source>
</evidence>
<evidence type="ECO:0000256" key="18">
    <source>
        <dbReference type="SAM" id="MobiDB-lite"/>
    </source>
</evidence>
<keyword evidence="17" id="KW-0539">Nucleus</keyword>
<dbReference type="GO" id="GO:0009507">
    <property type="term" value="C:chloroplast"/>
    <property type="evidence" value="ECO:0007669"/>
    <property type="project" value="UniProtKB-SubCell"/>
</dbReference>
<feature type="compositionally biased region" description="Low complexity" evidence="18">
    <location>
        <begin position="72"/>
        <end position="93"/>
    </location>
</feature>
<dbReference type="InterPro" id="IPR006447">
    <property type="entry name" value="Myb_dom_plants"/>
</dbReference>
<dbReference type="PANTHER" id="PTHR31155:SF9">
    <property type="entry name" value="STEAROYL-[ACYL-CARRIER-PROTEIN] 9-DESATURASE 7, CHLOROPLASTIC"/>
    <property type="match status" value="1"/>
</dbReference>
<dbReference type="GO" id="GO:0046872">
    <property type="term" value="F:metal ion binding"/>
    <property type="evidence" value="ECO:0007669"/>
    <property type="project" value="UniProtKB-KW"/>
</dbReference>
<dbReference type="Pfam" id="PF00249">
    <property type="entry name" value="Myb_DNA-binding"/>
    <property type="match status" value="1"/>
</dbReference>
<dbReference type="InterPro" id="IPR005067">
    <property type="entry name" value="Fatty_acid_desaturase-2"/>
</dbReference>
<dbReference type="FunFam" id="1.10.620.20:FF:000002">
    <property type="entry name" value="Stearoyl-[acyl-carrier-protein] 9-desaturase, chloroplastic"/>
    <property type="match status" value="1"/>
</dbReference>
<keyword evidence="6" id="KW-0150">Chloroplast</keyword>
<comment type="cofactor">
    <cofactor evidence="1">
        <name>Fe(2+)</name>
        <dbReference type="ChEBI" id="CHEBI:29033"/>
    </cofactor>
</comment>
<dbReference type="InterPro" id="IPR012348">
    <property type="entry name" value="RNR-like"/>
</dbReference>
<dbReference type="EMBL" id="LHPG02000004">
    <property type="protein sequence ID" value="PRW59282.1"/>
    <property type="molecule type" value="Genomic_DNA"/>
</dbReference>
<comment type="subunit">
    <text evidence="4">Homodimer.</text>
</comment>
<evidence type="ECO:0000256" key="8">
    <source>
        <dbReference type="ARBA" id="ARBA00022723"/>
    </source>
</evidence>
<dbReference type="GO" id="GO:0003677">
    <property type="term" value="F:DNA binding"/>
    <property type="evidence" value="ECO:0007669"/>
    <property type="project" value="InterPro"/>
</dbReference>
<evidence type="ECO:0000256" key="6">
    <source>
        <dbReference type="ARBA" id="ARBA00022528"/>
    </source>
</evidence>
<feature type="region of interest" description="Disordered" evidence="18">
    <location>
        <begin position="281"/>
        <end position="329"/>
    </location>
</feature>
<organism evidence="20 21">
    <name type="scientific">Chlorella sorokiniana</name>
    <name type="common">Freshwater green alga</name>
    <dbReference type="NCBI Taxonomy" id="3076"/>
    <lineage>
        <taxon>Eukaryota</taxon>
        <taxon>Viridiplantae</taxon>
        <taxon>Chlorophyta</taxon>
        <taxon>core chlorophytes</taxon>
        <taxon>Trebouxiophyceae</taxon>
        <taxon>Chlorellales</taxon>
        <taxon>Chlorellaceae</taxon>
        <taxon>Chlorella clade</taxon>
        <taxon>Chlorella</taxon>
    </lineage>
</organism>
<evidence type="ECO:0000313" key="20">
    <source>
        <dbReference type="EMBL" id="PRW59282.1"/>
    </source>
</evidence>
<dbReference type="OrthoDB" id="1924153at2759"/>
<comment type="caution">
    <text evidence="20">The sequence shown here is derived from an EMBL/GenBank/DDBJ whole genome shotgun (WGS) entry which is preliminary data.</text>
</comment>
<name>A0A2P6TYY6_CHLSO</name>
<dbReference type="AlphaFoldDB" id="A0A2P6TYY6"/>
<dbReference type="InterPro" id="IPR017930">
    <property type="entry name" value="Myb_dom"/>
</dbReference>
<dbReference type="PROSITE" id="PS51294">
    <property type="entry name" value="HTH_MYB"/>
    <property type="match status" value="1"/>
</dbReference>
<dbReference type="InterPro" id="IPR009057">
    <property type="entry name" value="Homeodomain-like_sf"/>
</dbReference>
<feature type="region of interest" description="Disordered" evidence="18">
    <location>
        <begin position="72"/>
        <end position="114"/>
    </location>
</feature>
<accession>A0A2P6TYY6</accession>
<evidence type="ECO:0000256" key="2">
    <source>
        <dbReference type="ARBA" id="ARBA00004229"/>
    </source>
</evidence>
<keyword evidence="7" id="KW-0934">Plastid</keyword>
<dbReference type="InterPro" id="IPR001005">
    <property type="entry name" value="SANT/Myb"/>
</dbReference>
<evidence type="ECO:0000256" key="15">
    <source>
        <dbReference type="ARBA" id="ARBA00023160"/>
    </source>
</evidence>
<evidence type="ECO:0000256" key="9">
    <source>
        <dbReference type="ARBA" id="ARBA00022832"/>
    </source>
</evidence>
<dbReference type="Gene3D" id="1.10.10.60">
    <property type="entry name" value="Homeodomain-like"/>
    <property type="match status" value="1"/>
</dbReference>
<keyword evidence="15" id="KW-0275">Fatty acid biosynthesis</keyword>
<dbReference type="FunFam" id="1.10.10.60:FF:000007">
    <property type="entry name" value="Two-component response regulator"/>
    <property type="match status" value="1"/>
</dbReference>
<dbReference type="GO" id="GO:0045300">
    <property type="term" value="F:stearoyl-[ACP] desaturase activity"/>
    <property type="evidence" value="ECO:0007669"/>
    <property type="project" value="InterPro"/>
</dbReference>
<dbReference type="GO" id="GO:0006633">
    <property type="term" value="P:fatty acid biosynthetic process"/>
    <property type="evidence" value="ECO:0007669"/>
    <property type="project" value="UniProtKB-KW"/>
</dbReference>
<dbReference type="SUPFAM" id="SSF47240">
    <property type="entry name" value="Ferritin-like"/>
    <property type="match status" value="1"/>
</dbReference>
<dbReference type="Pfam" id="PF03405">
    <property type="entry name" value="FA_desaturase_2"/>
    <property type="match status" value="1"/>
</dbReference>
<dbReference type="InterPro" id="IPR009078">
    <property type="entry name" value="Ferritin-like_SF"/>
</dbReference>
<evidence type="ECO:0000256" key="16">
    <source>
        <dbReference type="ARBA" id="ARBA00023163"/>
    </source>
</evidence>
<dbReference type="STRING" id="3076.A0A2P6TYY6"/>
<keyword evidence="9" id="KW-0276">Fatty acid metabolism</keyword>
<keyword evidence="11" id="KW-0560">Oxidoreductase</keyword>
<dbReference type="Proteomes" id="UP000239899">
    <property type="component" value="Unassembled WGS sequence"/>
</dbReference>
<gene>
    <name evidence="20" type="ORF">C2E21_2077</name>
</gene>
<keyword evidence="16" id="KW-0804">Transcription</keyword>
<comment type="similarity">
    <text evidence="3">Belongs to the fatty acid desaturase type 2 family.</text>
</comment>
<evidence type="ECO:0000256" key="13">
    <source>
        <dbReference type="ARBA" id="ARBA00023015"/>
    </source>
</evidence>
<protein>
    <submittedName>
        <fullName evidence="20">Acyl-[acyl-carrier] desaturase chloroplastic</fullName>
    </submittedName>
</protein>
<feature type="domain" description="HTH myb-type" evidence="19">
    <location>
        <begin position="114"/>
        <end position="171"/>
    </location>
</feature>
<evidence type="ECO:0000256" key="11">
    <source>
        <dbReference type="ARBA" id="ARBA00023002"/>
    </source>
</evidence>
<dbReference type="PANTHER" id="PTHR31155">
    <property type="entry name" value="ACYL- ACYL-CARRIER-PROTEIN DESATURASE-RELATED"/>
    <property type="match status" value="1"/>
</dbReference>
<comment type="subcellular location">
    <subcellularLocation>
        <location evidence="2">Plastid</location>
        <location evidence="2">Chloroplast</location>
    </subcellularLocation>
</comment>
<sequence>MLCRPQPAALKHHVPLQQLLTLSSAAEAVLGQPLNGPPPLGPLPLFHSMAAAGTAASPAAAAAAAPGASPGAVAAGAAAGGAPSSSAAPEPSGDVGGEEEVAAGEAGAGSGGGRKSRLVWTQELHNRFINALSHLGLKNAVPKSILALMNVEGMTRENVASHLQKYRLYLRRLGGLSDRDRVDADALQRLHEQNVQQMAAQQVLQHSLAAMQGPHPGVLAAMGIGLGGAAPVGGYPLLPLPPHAAAAAAAGHAALAATTAAGASPGLAAVGLPVPQPNGAAAAGELPSASAPGAIQAGPRAANGASPPLQRQQPQADEPAQLGEAADTHSSLAALAAAAEAEAAHSSGSLDAEAAEAGGAGPSGAPGPASEPGGTTAGGSGPADRPQLTVSTSSGPAAGAPPAPLTAAAAPATPTDRQAVPAPSSAEQIASSMMKAVSTAASSRAAAATARPARRSGAKVVARASMVDATLHSDHWSGGSPLILPNGTVTHSATHEQLEVIQTLQPMFEEHILPLLTPVDELWQPTDFLPDSRDQDQFYQEITELRERAAELPDELFVCLVGDMITEEALPTYMAMLNTLDGVRDETGRSMHPYAQWTRQWIAEENRHGDVLGRYLYLSGRVDMKQVERTVQRLISAGMDPKSENHPYLCFVYTSFQERATKVSHGGTARIAKACGDENLAKLCGLIAADESRHEAAYTRTMDAIFKADPNGAMLAFADMMRKQIVMPAHLMDDGRHTELNNGRNLFEDFSEVAESSGVYTAIDYCKIMEHLIQRWRIADLTGLNPKAAEAQEFVCNLPARIRRLAERKSVRKAKMHKEPVRFSWLYDRPIELHLNEMATARTRGTAAV</sequence>
<evidence type="ECO:0000256" key="4">
    <source>
        <dbReference type="ARBA" id="ARBA00011738"/>
    </source>
</evidence>
<dbReference type="SUPFAM" id="SSF46689">
    <property type="entry name" value="Homeodomain-like"/>
    <property type="match status" value="1"/>
</dbReference>
<keyword evidence="14" id="KW-0443">Lipid metabolism</keyword>
<keyword evidence="12" id="KW-0408">Iron</keyword>
<evidence type="ECO:0000256" key="17">
    <source>
        <dbReference type="ARBA" id="ARBA00023242"/>
    </source>
</evidence>
<feature type="region of interest" description="Disordered" evidence="18">
    <location>
        <begin position="344"/>
        <end position="427"/>
    </location>
</feature>
<keyword evidence="5" id="KW-0444">Lipid biosynthesis</keyword>
<dbReference type="NCBIfam" id="TIGR01557">
    <property type="entry name" value="myb_SHAQKYF"/>
    <property type="match status" value="1"/>
</dbReference>
<keyword evidence="8" id="KW-0479">Metal-binding</keyword>
<evidence type="ECO:0000256" key="3">
    <source>
        <dbReference type="ARBA" id="ARBA00008749"/>
    </source>
</evidence>
<proteinExistence type="inferred from homology"/>
<evidence type="ECO:0000256" key="14">
    <source>
        <dbReference type="ARBA" id="ARBA00023098"/>
    </source>
</evidence>
<evidence type="ECO:0000256" key="10">
    <source>
        <dbReference type="ARBA" id="ARBA00022946"/>
    </source>
</evidence>
<dbReference type="Gene3D" id="1.10.620.20">
    <property type="entry name" value="Ribonucleotide Reductase, subunit A"/>
    <property type="match status" value="1"/>
</dbReference>
<evidence type="ECO:0000256" key="12">
    <source>
        <dbReference type="ARBA" id="ARBA00023004"/>
    </source>
</evidence>
<evidence type="ECO:0000259" key="19">
    <source>
        <dbReference type="PROSITE" id="PS51294"/>
    </source>
</evidence>
<evidence type="ECO:0000256" key="1">
    <source>
        <dbReference type="ARBA" id="ARBA00001954"/>
    </source>
</evidence>
<keyword evidence="13" id="KW-0805">Transcription regulation</keyword>
<reference evidence="20 21" key="1">
    <citation type="journal article" date="2018" name="Plant J.">
        <title>Genome sequences of Chlorella sorokiniana UTEX 1602 and Micractinium conductrix SAG 241.80: implications to maltose excretion by a green alga.</title>
        <authorList>
            <person name="Arriola M.B."/>
            <person name="Velmurugan N."/>
            <person name="Zhang Y."/>
            <person name="Plunkett M.H."/>
            <person name="Hondzo H."/>
            <person name="Barney B.M."/>
        </authorList>
    </citation>
    <scope>NUCLEOTIDE SEQUENCE [LARGE SCALE GENOMIC DNA]</scope>
    <source>
        <strain evidence="21">UTEX 1602</strain>
    </source>
</reference>
<dbReference type="CDD" id="cd01050">
    <property type="entry name" value="Acyl_ACP_Desat"/>
    <property type="match status" value="1"/>
</dbReference>
<evidence type="ECO:0000256" key="5">
    <source>
        <dbReference type="ARBA" id="ARBA00022516"/>
    </source>
</evidence>